<dbReference type="Proteomes" id="UP001583177">
    <property type="component" value="Unassembled WGS sequence"/>
</dbReference>
<evidence type="ECO:0000259" key="3">
    <source>
        <dbReference type="Pfam" id="PF06722"/>
    </source>
</evidence>
<dbReference type="InterPro" id="IPR010610">
    <property type="entry name" value="EryCIII-like_C"/>
</dbReference>
<dbReference type="InterPro" id="IPR050271">
    <property type="entry name" value="UDP-glycosyltransferase"/>
</dbReference>
<proteinExistence type="predicted"/>
<reference evidence="4 5" key="1">
    <citation type="journal article" date="2024" name="IMA Fungus">
        <title>IMA Genome - F19 : A genome assembly and annotation guide to empower mycologists, including annotated draft genome sequences of Ceratocystis pirilliformis, Diaporthe australafricana, Fusarium ophioides, Paecilomyces lecythidis, and Sporothrix stenoceras.</title>
        <authorList>
            <person name="Aylward J."/>
            <person name="Wilson A.M."/>
            <person name="Visagie C.M."/>
            <person name="Spraker J."/>
            <person name="Barnes I."/>
            <person name="Buitendag C."/>
            <person name="Ceriani C."/>
            <person name="Del Mar Angel L."/>
            <person name="du Plessis D."/>
            <person name="Fuchs T."/>
            <person name="Gasser K."/>
            <person name="Kramer D."/>
            <person name="Li W."/>
            <person name="Munsamy K."/>
            <person name="Piso A."/>
            <person name="Price J.L."/>
            <person name="Sonnekus B."/>
            <person name="Thomas C."/>
            <person name="van der Nest A."/>
            <person name="van Dijk A."/>
            <person name="van Heerden A."/>
            <person name="van Vuuren N."/>
            <person name="Yilmaz N."/>
            <person name="Duong T.A."/>
            <person name="van der Merwe N.A."/>
            <person name="Wingfield M.J."/>
            <person name="Wingfield B.D."/>
        </authorList>
    </citation>
    <scope>NUCLEOTIDE SEQUENCE [LARGE SCALE GENOMIC DNA]</scope>
    <source>
        <strain evidence="4 5">CMW 18300</strain>
    </source>
</reference>
<dbReference type="Pfam" id="PF06722">
    <property type="entry name" value="EryCIII-like_C"/>
    <property type="match status" value="1"/>
</dbReference>
<evidence type="ECO:0000256" key="2">
    <source>
        <dbReference type="ARBA" id="ARBA00022679"/>
    </source>
</evidence>
<sequence>MSTTDDTTDMKPLILYALPNADGHMYPANQITEQLISRGFDVTMVAAAKWQSAAGRIGAGFAPLVGLWAREDFRDSIMDKKVTDKTRLKALRQSIGDTFVSMMFSGYQSLVLALVELQSRVGNESLKKRGVVILSDMCFTGVLPFKLGADLFSDLDIKTICIALLPRAWATPETPCWGAGLPWDPSEAGLKRNTIGNKMGYDEVQHNRLDDALFMAGCKTKFASLWEEHDKAYLPEEYAFRRSLGNGTYFAHNTVFQMCIPSVEYPAANLPAHFKFGGQLPPKPIPSDLQYPEWWGEVLENSATKQQGTATRKKIVFVAQGTESPNHEDLVVPAIQGLASRDDVLVVACLCRKGAELALTNDLPHIPANTRVIDFFPYDAVLAHADLFISSSGYGGLNHAVVNGVPVVQTGILIDKPDVGRRIEYAGLGVFIPQFPPPADKIRDSVDKVISDEKYRTRALQLQAEAETYNPFEIIEKEILNL</sequence>
<dbReference type="PANTHER" id="PTHR48043">
    <property type="entry name" value="EG:EG0003.4 PROTEIN-RELATED"/>
    <property type="match status" value="1"/>
</dbReference>
<dbReference type="EMBL" id="JAWRVE010000152">
    <property type="protein sequence ID" value="KAL1853158.1"/>
    <property type="molecule type" value="Genomic_DNA"/>
</dbReference>
<keyword evidence="5" id="KW-1185">Reference proteome</keyword>
<gene>
    <name evidence="4" type="ORF">Daus18300_011897</name>
</gene>
<dbReference type="PANTHER" id="PTHR48043:SF145">
    <property type="entry name" value="FI06409P-RELATED"/>
    <property type="match status" value="1"/>
</dbReference>
<name>A0ABR3W4Q7_9PEZI</name>
<evidence type="ECO:0000313" key="5">
    <source>
        <dbReference type="Proteomes" id="UP001583177"/>
    </source>
</evidence>
<dbReference type="SUPFAM" id="SSF53756">
    <property type="entry name" value="UDP-Glycosyltransferase/glycogen phosphorylase"/>
    <property type="match status" value="1"/>
</dbReference>
<organism evidence="4 5">
    <name type="scientific">Diaporthe australafricana</name>
    <dbReference type="NCBI Taxonomy" id="127596"/>
    <lineage>
        <taxon>Eukaryota</taxon>
        <taxon>Fungi</taxon>
        <taxon>Dikarya</taxon>
        <taxon>Ascomycota</taxon>
        <taxon>Pezizomycotina</taxon>
        <taxon>Sordariomycetes</taxon>
        <taxon>Sordariomycetidae</taxon>
        <taxon>Diaporthales</taxon>
        <taxon>Diaporthaceae</taxon>
        <taxon>Diaporthe</taxon>
    </lineage>
</organism>
<dbReference type="Gene3D" id="3.40.50.2000">
    <property type="entry name" value="Glycogen Phosphorylase B"/>
    <property type="match status" value="2"/>
</dbReference>
<protein>
    <recommendedName>
        <fullName evidence="3">Erythromycin biosynthesis protein CIII-like C-terminal domain-containing protein</fullName>
    </recommendedName>
</protein>
<feature type="domain" description="Erythromycin biosynthesis protein CIII-like C-terminal" evidence="3">
    <location>
        <begin position="361"/>
        <end position="476"/>
    </location>
</feature>
<evidence type="ECO:0000313" key="4">
    <source>
        <dbReference type="EMBL" id="KAL1853158.1"/>
    </source>
</evidence>
<accession>A0ABR3W4Q7</accession>
<evidence type="ECO:0000256" key="1">
    <source>
        <dbReference type="ARBA" id="ARBA00022676"/>
    </source>
</evidence>
<keyword evidence="2" id="KW-0808">Transferase</keyword>
<keyword evidence="1" id="KW-0328">Glycosyltransferase</keyword>
<comment type="caution">
    <text evidence="4">The sequence shown here is derived from an EMBL/GenBank/DDBJ whole genome shotgun (WGS) entry which is preliminary data.</text>
</comment>